<dbReference type="RefSeq" id="WP_091409068.1">
    <property type="nucleotide sequence ID" value="NZ_LT629749.1"/>
</dbReference>
<dbReference type="InterPro" id="IPR027417">
    <property type="entry name" value="P-loop_NTPase"/>
</dbReference>
<dbReference type="GO" id="GO:0005524">
    <property type="term" value="F:ATP binding"/>
    <property type="evidence" value="ECO:0007669"/>
    <property type="project" value="TreeGrafter"/>
</dbReference>
<dbReference type="GO" id="GO:0051782">
    <property type="term" value="P:negative regulation of cell division"/>
    <property type="evidence" value="ECO:0007669"/>
    <property type="project" value="TreeGrafter"/>
</dbReference>
<keyword evidence="3" id="KW-1185">Reference proteome</keyword>
<dbReference type="Pfam" id="PF26563">
    <property type="entry name" value="Rv3660c_N"/>
    <property type="match status" value="1"/>
</dbReference>
<feature type="domain" description="Rv3660c-like CheY-like N-terminal" evidence="1">
    <location>
        <begin position="12"/>
        <end position="114"/>
    </location>
</feature>
<keyword evidence="2" id="KW-0547">Nucleotide-binding</keyword>
<protein>
    <submittedName>
        <fullName evidence="2">Helicase/secretion neighborhood CpaE-like protein</fullName>
    </submittedName>
</protein>
<dbReference type="PANTHER" id="PTHR43384:SF11">
    <property type="entry name" value="SEPTUM SITE DETERMINING PROTEIN"/>
    <property type="match status" value="1"/>
</dbReference>
<dbReference type="SUPFAM" id="SSF52540">
    <property type="entry name" value="P-loop containing nucleoside triphosphate hydrolases"/>
    <property type="match status" value="1"/>
</dbReference>
<keyword evidence="2" id="KW-0378">Hydrolase</keyword>
<dbReference type="EMBL" id="LT629749">
    <property type="protein sequence ID" value="SDR73545.1"/>
    <property type="molecule type" value="Genomic_DNA"/>
</dbReference>
<dbReference type="GO" id="GO:0004386">
    <property type="term" value="F:helicase activity"/>
    <property type="evidence" value="ECO:0007669"/>
    <property type="project" value="UniProtKB-KW"/>
</dbReference>
<dbReference type="OrthoDB" id="3252838at2"/>
<accession>A0A1H1LHN5</accession>
<evidence type="ECO:0000313" key="3">
    <source>
        <dbReference type="Proteomes" id="UP000199092"/>
    </source>
</evidence>
<dbReference type="AlphaFoldDB" id="A0A1H1LHN5"/>
<dbReference type="PANTHER" id="PTHR43384">
    <property type="entry name" value="SEPTUM SITE-DETERMINING PROTEIN MIND HOMOLOG, CHLOROPLASTIC-RELATED"/>
    <property type="match status" value="1"/>
</dbReference>
<dbReference type="Proteomes" id="UP000199092">
    <property type="component" value="Chromosome I"/>
</dbReference>
<keyword evidence="2" id="KW-0347">Helicase</keyword>
<dbReference type="InterPro" id="IPR022521">
    <property type="entry name" value="Rv3660c"/>
</dbReference>
<dbReference type="GO" id="GO:0009898">
    <property type="term" value="C:cytoplasmic side of plasma membrane"/>
    <property type="evidence" value="ECO:0007669"/>
    <property type="project" value="TreeGrafter"/>
</dbReference>
<dbReference type="Gene3D" id="3.40.50.300">
    <property type="entry name" value="P-loop containing nucleotide triphosphate hydrolases"/>
    <property type="match status" value="1"/>
</dbReference>
<dbReference type="GO" id="GO:0005829">
    <property type="term" value="C:cytosol"/>
    <property type="evidence" value="ECO:0007669"/>
    <property type="project" value="TreeGrafter"/>
</dbReference>
<dbReference type="STRING" id="546871.SAMN04488543_0259"/>
<evidence type="ECO:0000313" key="2">
    <source>
        <dbReference type="EMBL" id="SDR73545.1"/>
    </source>
</evidence>
<proteinExistence type="predicted"/>
<gene>
    <name evidence="2" type="ORF">SAMN04488543_0259</name>
</gene>
<reference evidence="2" key="1">
    <citation type="submission" date="2016-10" db="EMBL/GenBank/DDBJ databases">
        <authorList>
            <person name="de Groot N.N."/>
        </authorList>
    </citation>
    <scope>NUCLEOTIDE SEQUENCE [LARGE SCALE GENOMIC DNA]</scope>
    <source>
        <strain evidence="2">DSM 21741</strain>
    </source>
</reference>
<dbReference type="GO" id="GO:0016887">
    <property type="term" value="F:ATP hydrolysis activity"/>
    <property type="evidence" value="ECO:0007669"/>
    <property type="project" value="TreeGrafter"/>
</dbReference>
<dbReference type="InterPro" id="IPR059050">
    <property type="entry name" value="Rv3660c_N"/>
</dbReference>
<organism evidence="2 3">
    <name type="scientific">Friedmanniella luteola</name>
    <dbReference type="NCBI Taxonomy" id="546871"/>
    <lineage>
        <taxon>Bacteria</taxon>
        <taxon>Bacillati</taxon>
        <taxon>Actinomycetota</taxon>
        <taxon>Actinomycetes</taxon>
        <taxon>Propionibacteriales</taxon>
        <taxon>Nocardioidaceae</taxon>
        <taxon>Friedmanniella</taxon>
    </lineage>
</organism>
<name>A0A1H1LHN5_9ACTN</name>
<keyword evidence="2" id="KW-0067">ATP-binding</keyword>
<dbReference type="NCBIfam" id="TIGR03815">
    <property type="entry name" value="CpaE_hom_Actino"/>
    <property type="match status" value="1"/>
</dbReference>
<dbReference type="InterPro" id="IPR050625">
    <property type="entry name" value="ParA/MinD_ATPase"/>
</dbReference>
<sequence length="357" mass="35419">MDLTGPPQPVVVTGDPELLSRVHAVTATLAVQPVLVDQPAEVRGAWASAPLVVVGPDAAADVVGLRLPPRRGLLIVGRDQDPAAALRHSAVLGAAVLTLPSGAEALAAAVGGRGGRPPGSGRLLVLTGAGGGVGTSTTAAALALTAARDGTPTALVDLDEAGGGVDLLLGAEQQEGWRWPRLAGARGFLGDLRGQLPVVEGVDVLSVARLPSAPPPLTAEAVGAVLLSLLRSHALVVVDLPRQPAVGAAEALRQADEVLLVVRADVRGVAAGREAARALAPACAVLRVLTRTGRRGGLGADAAAEALGLGSAGVVPHDPAAAVAAERGEPPGRSARSPLARGSRAVLDRCVPPVAAA</sequence>
<evidence type="ECO:0000259" key="1">
    <source>
        <dbReference type="Pfam" id="PF26563"/>
    </source>
</evidence>